<protein>
    <submittedName>
        <fullName evidence="2">Uncharacterized protein</fullName>
    </submittedName>
</protein>
<keyword evidence="3" id="KW-1185">Reference proteome</keyword>
<accession>A0AAV5DBB1</accession>
<name>A0AAV5DBB1_ELECO</name>
<dbReference type="AlphaFoldDB" id="A0AAV5DBB1"/>
<comment type="caution">
    <text evidence="2">The sequence shown here is derived from an EMBL/GenBank/DDBJ whole genome shotgun (WGS) entry which is preliminary data.</text>
</comment>
<organism evidence="2 3">
    <name type="scientific">Eleusine coracana subsp. coracana</name>
    <dbReference type="NCBI Taxonomy" id="191504"/>
    <lineage>
        <taxon>Eukaryota</taxon>
        <taxon>Viridiplantae</taxon>
        <taxon>Streptophyta</taxon>
        <taxon>Embryophyta</taxon>
        <taxon>Tracheophyta</taxon>
        <taxon>Spermatophyta</taxon>
        <taxon>Magnoliopsida</taxon>
        <taxon>Liliopsida</taxon>
        <taxon>Poales</taxon>
        <taxon>Poaceae</taxon>
        <taxon>PACMAD clade</taxon>
        <taxon>Chloridoideae</taxon>
        <taxon>Cynodonteae</taxon>
        <taxon>Eleusininae</taxon>
        <taxon>Eleusine</taxon>
    </lineage>
</organism>
<evidence type="ECO:0000313" key="3">
    <source>
        <dbReference type="Proteomes" id="UP001054889"/>
    </source>
</evidence>
<sequence length="114" mass="12244">MGRVLMMREEGGRRSGDRGEEAGGGGGRHGRARCNQCDALHGKEGRRFKKGVDWTGFDAVADGLGQGLASRHGRLGRVWTARKRNATDPFGSSGARGTFDGGLMMFPLKRSLIP</sequence>
<feature type="compositionally biased region" description="Basic and acidic residues" evidence="1">
    <location>
        <begin position="1"/>
        <end position="21"/>
    </location>
</feature>
<gene>
    <name evidence="2" type="primary">ga25296</name>
    <name evidence="2" type="ORF">PR202_ga25296</name>
</gene>
<reference evidence="2" key="2">
    <citation type="submission" date="2021-12" db="EMBL/GenBank/DDBJ databases">
        <title>Resequencing data analysis of finger millet.</title>
        <authorList>
            <person name="Hatakeyama M."/>
            <person name="Aluri S."/>
            <person name="Balachadran M.T."/>
            <person name="Sivarajan S.R."/>
            <person name="Poveda L."/>
            <person name="Shimizu-Inatsugi R."/>
            <person name="Schlapbach R."/>
            <person name="Sreeman S.M."/>
            <person name="Shimizu K.K."/>
        </authorList>
    </citation>
    <scope>NUCLEOTIDE SEQUENCE</scope>
</reference>
<feature type="region of interest" description="Disordered" evidence="1">
    <location>
        <begin position="1"/>
        <end position="34"/>
    </location>
</feature>
<dbReference type="EMBL" id="BQKI01000014">
    <property type="protein sequence ID" value="GJN07463.1"/>
    <property type="molecule type" value="Genomic_DNA"/>
</dbReference>
<reference evidence="2" key="1">
    <citation type="journal article" date="2018" name="DNA Res.">
        <title>Multiple hybrid de novo genome assembly of finger millet, an orphan allotetraploid crop.</title>
        <authorList>
            <person name="Hatakeyama M."/>
            <person name="Aluri S."/>
            <person name="Balachadran M.T."/>
            <person name="Sivarajan S.R."/>
            <person name="Patrignani A."/>
            <person name="Gruter S."/>
            <person name="Poveda L."/>
            <person name="Shimizu-Inatsugi R."/>
            <person name="Baeten J."/>
            <person name="Francoijs K.J."/>
            <person name="Nataraja K.N."/>
            <person name="Reddy Y.A.N."/>
            <person name="Phadnis S."/>
            <person name="Ravikumar R.L."/>
            <person name="Schlapbach R."/>
            <person name="Sreeman S.M."/>
            <person name="Shimizu K.K."/>
        </authorList>
    </citation>
    <scope>NUCLEOTIDE SEQUENCE</scope>
</reference>
<evidence type="ECO:0000313" key="2">
    <source>
        <dbReference type="EMBL" id="GJN07463.1"/>
    </source>
</evidence>
<dbReference type="Proteomes" id="UP001054889">
    <property type="component" value="Unassembled WGS sequence"/>
</dbReference>
<proteinExistence type="predicted"/>
<evidence type="ECO:0000256" key="1">
    <source>
        <dbReference type="SAM" id="MobiDB-lite"/>
    </source>
</evidence>